<dbReference type="Gene3D" id="3.20.20.100">
    <property type="entry name" value="NADP-dependent oxidoreductase domain"/>
    <property type="match status" value="1"/>
</dbReference>
<feature type="compositionally biased region" description="Polar residues" evidence="1">
    <location>
        <begin position="904"/>
        <end position="915"/>
    </location>
</feature>
<dbReference type="GO" id="GO:0016491">
    <property type="term" value="F:oxidoreductase activity"/>
    <property type="evidence" value="ECO:0007669"/>
    <property type="project" value="InterPro"/>
</dbReference>
<proteinExistence type="predicted"/>
<protein>
    <recommendedName>
        <fullName evidence="2">NADP-dependent oxidoreductase domain-containing protein</fullName>
    </recommendedName>
</protein>
<feature type="region of interest" description="Disordered" evidence="1">
    <location>
        <begin position="1"/>
        <end position="26"/>
    </location>
</feature>
<feature type="compositionally biased region" description="Polar residues" evidence="1">
    <location>
        <begin position="421"/>
        <end position="433"/>
    </location>
</feature>
<dbReference type="PRINTS" id="PR00069">
    <property type="entry name" value="ALDKETRDTASE"/>
</dbReference>
<dbReference type="PROSITE" id="PS00062">
    <property type="entry name" value="ALDOKETO_REDUCTASE_2"/>
    <property type="match status" value="1"/>
</dbReference>
<dbReference type="RefSeq" id="XP_062531899.1">
    <property type="nucleotide sequence ID" value="XM_062675915.1"/>
</dbReference>
<dbReference type="RefSeq" id="XP_062531898.1">
    <property type="nucleotide sequence ID" value="XM_062675914.1"/>
</dbReference>
<feature type="region of interest" description="Disordered" evidence="1">
    <location>
        <begin position="415"/>
        <end position="437"/>
    </location>
</feature>
<dbReference type="KEGG" id="bmor:101741520"/>
<dbReference type="InterPro" id="IPR036812">
    <property type="entry name" value="NAD(P)_OxRdtase_dom_sf"/>
</dbReference>
<dbReference type="RefSeq" id="XP_037876061.1">
    <property type="nucleotide sequence ID" value="XM_038020133.2"/>
</dbReference>
<dbReference type="PANTHER" id="PTHR11732">
    <property type="entry name" value="ALDO/KETO REDUCTASE"/>
    <property type="match status" value="1"/>
</dbReference>
<evidence type="ECO:0000256" key="1">
    <source>
        <dbReference type="SAM" id="MobiDB-lite"/>
    </source>
</evidence>
<dbReference type="InterPro" id="IPR018170">
    <property type="entry name" value="Aldo/ket_reductase_CS"/>
</dbReference>
<organism evidence="3 4">
    <name type="scientific">Bombyx mori</name>
    <name type="common">Silk moth</name>
    <dbReference type="NCBI Taxonomy" id="7091"/>
    <lineage>
        <taxon>Eukaryota</taxon>
        <taxon>Metazoa</taxon>
        <taxon>Ecdysozoa</taxon>
        <taxon>Arthropoda</taxon>
        <taxon>Hexapoda</taxon>
        <taxon>Insecta</taxon>
        <taxon>Pterygota</taxon>
        <taxon>Neoptera</taxon>
        <taxon>Endopterygota</taxon>
        <taxon>Lepidoptera</taxon>
        <taxon>Glossata</taxon>
        <taxon>Ditrysia</taxon>
        <taxon>Bombycoidea</taxon>
        <taxon>Bombycidae</taxon>
        <taxon>Bombycinae</taxon>
        <taxon>Bombyx</taxon>
    </lineage>
</organism>
<evidence type="ECO:0000313" key="4">
    <source>
        <dbReference type="Proteomes" id="UP000005204"/>
    </source>
</evidence>
<dbReference type="Proteomes" id="UP000005204">
    <property type="component" value="Unassembled WGS sequence"/>
</dbReference>
<feature type="compositionally biased region" description="Basic and acidic residues" evidence="1">
    <location>
        <begin position="14"/>
        <end position="25"/>
    </location>
</feature>
<name>A0A8R2R3Z6_BOMMO</name>
<sequence>MEHSRLLKFLVPGDDNKHDMDDDKLSSPTLKVQHDYHDPDNVHAIVPGTQELREVDGATTSSTSTQLEAEIQNGGYTVTRTSYQEISETVEGIKTTKTTVTLSAETNQGKETTEDTRPKTRIPKLKFRQAAERLAAERRRNRQQQEKPKLESLIPVAKSSTVKRSRFGGTPALTAKPVVVKRETRKLTDSEPDDEFEKIYEEIANSASEIDTNILDVRIEDPENLESKFEEIVHDYDENRIQPIRIPKFPRRLTHRTSENLPKINNERIKIRNPKLKELATRVQDDNENLGNTKYVRTLSVDAIRDLKQTTYSIELGSDSKRSISISEAIEKTPNNENSIKYTKITTNLKIEDLKMRQSDEFTSATADTANINNNVTAEDDRKLQANAVIEAKIPQDISQASKYTEDAVVKQNSHEHSADKISNFNETDTNQDVPDAPSDMIISNGRKSEDAIQNSNVTKPANLHETGLRKDTKSLEATTRKFNINTENHFTELNNNGRSVEDLNHYNRIDDDNKHLNQKPIDTEDNKNAYEQTEVESLTVATKQTYGNVKDDTINPAAKYKIDKKDTKDKSDISNRELDGKGEFEVVKGNAKDDTINPADKYEIGKQDIKDKYEISNRELDVKGEFEVVKGNAKDDTISPAKYQIDKKDIKDKSDLSNRELEVKGEFGVVKGKVARLAKLDSEGGTERKISEQNCEVPKKKSILSKIALFERQDVNDLSPKRKNRPPKIEIYNSIEKVHVHTPKIVDEVLKPVQEKINVNVSEIKGNVVSTNKTLHNASLETIKKIETKRADVDYIKVTETKVERATSPIWKMDFNAILNNSDSPMLVDAPVILPSPNVIGKSFDGVNRDEISKTAVTEQNNISKEILTPVHRNFDQNSTAEIRYSNETIDWRTKSMSKFSRTTSHENNLNSPKLKTDTPVPNDIEIRFTGSKFEFSTNRISESFDNSLRIQQNNVENRIIKEPKSPRIFDRPSTEEMINRFDVKKTTNENKPYVSNNKDVKIRTDIRTPIFEKELWTNKSFEYKPSHVRNKDENYIKFENDAGRNYHSLNNNLNVTKYNDESVFSSDKNEPNLCSVRHRIVDVEKRSKSLADSQTVGKANNSFLSRMKSVDRFENVKRDGGVKDLAGKLSVSERIALFERKITSVKMEESPGSGRRRLDNGKQKRDTRDLTDEQYKTRVAELNEAKLKGSVKEVATLKLRDGTFMPVIALGTALLPPRLATEIVETAIDMGYRAIDTAYIYGNEKLIGKAIKNKIDDGTVRRDELFIMGKLWSTFHRTDLVETACRISLADLGLEFFDLFLIHNPMSLKEGNSSIPKISSVIQYSEFDYMDAWFGMEDLVAKGLAKNIGVSNFNSTQIQKILDKGKVKPAVNQVECHPYLTQQRLHKFCEEKEIILSCFSVLGSKGTPTEYKSNNFSVIDDPLVQVMASGLGITPAQLLIKYQIQCGHNAIVKASTGAHLWDNLQALNVDLTTEHINALNALNKNKRTFTFVGMGETHKNYPFLAPF</sequence>
<dbReference type="InterPro" id="IPR023210">
    <property type="entry name" value="NADP_OxRdtase_dom"/>
</dbReference>
<feature type="region of interest" description="Disordered" evidence="1">
    <location>
        <begin position="904"/>
        <end position="923"/>
    </location>
</feature>
<reference evidence="4" key="1">
    <citation type="journal article" date="2008" name="Insect Biochem. Mol. Biol.">
        <title>The genome of a lepidopteran model insect, the silkworm Bombyx mori.</title>
        <authorList>
            <consortium name="International Silkworm Genome Consortium"/>
        </authorList>
    </citation>
    <scope>NUCLEOTIDE SEQUENCE [LARGE SCALE GENOMIC DNA]</scope>
    <source>
        <strain evidence="4">p50T</strain>
    </source>
</reference>
<dbReference type="EnsemblMetazoa" id="XM_038020133.1">
    <property type="protein sequence ID" value="XP_037876061.1"/>
    <property type="gene ID" value="LOC101741520"/>
</dbReference>
<reference evidence="3" key="2">
    <citation type="submission" date="2022-06" db="UniProtKB">
        <authorList>
            <consortium name="EnsemblMetazoa"/>
        </authorList>
    </citation>
    <scope>IDENTIFICATION</scope>
    <source>
        <strain evidence="3">p50T (Dazao)</strain>
    </source>
</reference>
<accession>A0A8R2R3Z6</accession>
<keyword evidence="4" id="KW-1185">Reference proteome</keyword>
<dbReference type="Pfam" id="PF00248">
    <property type="entry name" value="Aldo_ket_red"/>
    <property type="match status" value="1"/>
</dbReference>
<feature type="region of interest" description="Disordered" evidence="1">
    <location>
        <begin position="1148"/>
        <end position="1174"/>
    </location>
</feature>
<dbReference type="RefSeq" id="XP_062531897.1">
    <property type="nucleotide sequence ID" value="XM_062675913.1"/>
</dbReference>
<dbReference type="InterPro" id="IPR020471">
    <property type="entry name" value="AKR"/>
</dbReference>
<evidence type="ECO:0000313" key="3">
    <source>
        <dbReference type="EnsemblMetazoa" id="XP_037876061.1"/>
    </source>
</evidence>
<dbReference type="GeneID" id="101741520"/>
<evidence type="ECO:0000259" key="2">
    <source>
        <dbReference type="Pfam" id="PF00248"/>
    </source>
</evidence>
<feature type="domain" description="NADP-dependent oxidoreductase" evidence="2">
    <location>
        <begin position="1217"/>
        <end position="1485"/>
    </location>
</feature>
<dbReference type="SUPFAM" id="SSF51430">
    <property type="entry name" value="NAD(P)-linked oxidoreductase"/>
    <property type="match status" value="1"/>
</dbReference>
<dbReference type="PROSITE" id="PS00798">
    <property type="entry name" value="ALDOKETO_REDUCTASE_1"/>
    <property type="match status" value="1"/>
</dbReference>
<feature type="compositionally biased region" description="Basic and acidic residues" evidence="1">
    <location>
        <begin position="1158"/>
        <end position="1174"/>
    </location>
</feature>